<accession>A0AA37SVV1</accession>
<evidence type="ECO:0000313" key="2">
    <source>
        <dbReference type="Proteomes" id="UP001156601"/>
    </source>
</evidence>
<evidence type="ECO:0000313" key="1">
    <source>
        <dbReference type="EMBL" id="GLR70513.1"/>
    </source>
</evidence>
<dbReference type="Proteomes" id="UP001156601">
    <property type="component" value="Unassembled WGS sequence"/>
</dbReference>
<sequence>MNKPFLVPLVAFSAILLEEPLVQHIEVAASESPDTGLIALVSKSQCSHLFPFSATFLETFMTDANMDMF</sequence>
<name>A0AA37SVV1_9ALTE</name>
<organism evidence="1 2">
    <name type="scientific">Agaribacter marinus</name>
    <dbReference type="NCBI Taxonomy" id="1431249"/>
    <lineage>
        <taxon>Bacteria</taxon>
        <taxon>Pseudomonadati</taxon>
        <taxon>Pseudomonadota</taxon>
        <taxon>Gammaproteobacteria</taxon>
        <taxon>Alteromonadales</taxon>
        <taxon>Alteromonadaceae</taxon>
        <taxon>Agaribacter</taxon>
    </lineage>
</organism>
<keyword evidence="2" id="KW-1185">Reference proteome</keyword>
<proteinExistence type="predicted"/>
<dbReference type="RefSeq" id="WP_284216807.1">
    <property type="nucleotide sequence ID" value="NZ_BSOT01000005.1"/>
</dbReference>
<reference evidence="1" key="2">
    <citation type="submission" date="2023-01" db="EMBL/GenBank/DDBJ databases">
        <title>Draft genome sequence of Agaribacter marinus strain NBRC 110023.</title>
        <authorList>
            <person name="Sun Q."/>
            <person name="Mori K."/>
        </authorList>
    </citation>
    <scope>NUCLEOTIDE SEQUENCE</scope>
    <source>
        <strain evidence="1">NBRC 110023</strain>
    </source>
</reference>
<comment type="caution">
    <text evidence="1">The sequence shown here is derived from an EMBL/GenBank/DDBJ whole genome shotgun (WGS) entry which is preliminary data.</text>
</comment>
<protein>
    <submittedName>
        <fullName evidence="1">Uncharacterized protein</fullName>
    </submittedName>
</protein>
<reference evidence="1" key="1">
    <citation type="journal article" date="2014" name="Int. J. Syst. Evol. Microbiol.">
        <title>Complete genome sequence of Corynebacterium casei LMG S-19264T (=DSM 44701T), isolated from a smear-ripened cheese.</title>
        <authorList>
            <consortium name="US DOE Joint Genome Institute (JGI-PGF)"/>
            <person name="Walter F."/>
            <person name="Albersmeier A."/>
            <person name="Kalinowski J."/>
            <person name="Ruckert C."/>
        </authorList>
    </citation>
    <scope>NUCLEOTIDE SEQUENCE</scope>
    <source>
        <strain evidence="1">NBRC 110023</strain>
    </source>
</reference>
<gene>
    <name evidence="1" type="ORF">GCM10007852_14210</name>
</gene>
<dbReference type="EMBL" id="BSOT01000005">
    <property type="protein sequence ID" value="GLR70513.1"/>
    <property type="molecule type" value="Genomic_DNA"/>
</dbReference>
<dbReference type="AlphaFoldDB" id="A0AA37SVV1"/>